<keyword evidence="2" id="KW-0521">NADP</keyword>
<evidence type="ECO:0000313" key="6">
    <source>
        <dbReference type="Proteomes" id="UP000317982"/>
    </source>
</evidence>
<keyword evidence="3" id="KW-0560">Oxidoreductase</keyword>
<comment type="pathway">
    <text evidence="1">Cofactor biosynthesis; riboflavin biosynthesis.</text>
</comment>
<dbReference type="InterPro" id="IPR002734">
    <property type="entry name" value="RibDG_C"/>
</dbReference>
<evidence type="ECO:0000256" key="3">
    <source>
        <dbReference type="ARBA" id="ARBA00023002"/>
    </source>
</evidence>
<dbReference type="PANTHER" id="PTHR38011:SF7">
    <property type="entry name" value="2,5-DIAMINO-6-RIBOSYLAMINO-4(3H)-PYRIMIDINONE 5'-PHOSPHATE REDUCTASE"/>
    <property type="match status" value="1"/>
</dbReference>
<dbReference type="InParanoid" id="A0A545AE43"/>
<dbReference type="RefSeq" id="WP_142709988.1">
    <property type="nucleotide sequence ID" value="NZ_VIRS01000064.1"/>
</dbReference>
<dbReference type="Pfam" id="PF01872">
    <property type="entry name" value="RibD_C"/>
    <property type="match status" value="1"/>
</dbReference>
<dbReference type="InterPro" id="IPR024072">
    <property type="entry name" value="DHFR-like_dom_sf"/>
</dbReference>
<keyword evidence="6" id="KW-1185">Reference proteome</keyword>
<name>A0A545AE43_9ACTN</name>
<dbReference type="OrthoDB" id="5243299at2"/>
<dbReference type="InterPro" id="IPR050765">
    <property type="entry name" value="Riboflavin_Biosynth_HTPR"/>
</dbReference>
<evidence type="ECO:0000256" key="2">
    <source>
        <dbReference type="ARBA" id="ARBA00022857"/>
    </source>
</evidence>
<dbReference type="EMBL" id="VIRS01000064">
    <property type="protein sequence ID" value="TQS39617.1"/>
    <property type="molecule type" value="Genomic_DNA"/>
</dbReference>
<dbReference type="GO" id="GO:0008703">
    <property type="term" value="F:5-amino-6-(5-phosphoribosylamino)uracil reductase activity"/>
    <property type="evidence" value="ECO:0007669"/>
    <property type="project" value="InterPro"/>
</dbReference>
<dbReference type="PANTHER" id="PTHR38011">
    <property type="entry name" value="DIHYDROFOLATE REDUCTASE FAMILY PROTEIN (AFU_ORTHOLOGUE AFUA_8G06820)"/>
    <property type="match status" value="1"/>
</dbReference>
<dbReference type="Gene3D" id="3.40.430.10">
    <property type="entry name" value="Dihydrofolate Reductase, subunit A"/>
    <property type="match status" value="1"/>
</dbReference>
<accession>A0A545AE43</accession>
<dbReference type="GO" id="GO:0009231">
    <property type="term" value="P:riboflavin biosynthetic process"/>
    <property type="evidence" value="ECO:0007669"/>
    <property type="project" value="InterPro"/>
</dbReference>
<evidence type="ECO:0000256" key="1">
    <source>
        <dbReference type="ARBA" id="ARBA00005104"/>
    </source>
</evidence>
<organism evidence="5 6">
    <name type="scientific">Cryptosporangium phraense</name>
    <dbReference type="NCBI Taxonomy" id="2593070"/>
    <lineage>
        <taxon>Bacteria</taxon>
        <taxon>Bacillati</taxon>
        <taxon>Actinomycetota</taxon>
        <taxon>Actinomycetes</taxon>
        <taxon>Cryptosporangiales</taxon>
        <taxon>Cryptosporangiaceae</taxon>
        <taxon>Cryptosporangium</taxon>
    </lineage>
</organism>
<dbReference type="AlphaFoldDB" id="A0A545AE43"/>
<feature type="domain" description="Bacterial bifunctional deaminase-reductase C-terminal" evidence="4">
    <location>
        <begin position="28"/>
        <end position="230"/>
    </location>
</feature>
<dbReference type="SUPFAM" id="SSF53597">
    <property type="entry name" value="Dihydrofolate reductase-like"/>
    <property type="match status" value="1"/>
</dbReference>
<comment type="caution">
    <text evidence="5">The sequence shown here is derived from an EMBL/GenBank/DDBJ whole genome shotgun (WGS) entry which is preliminary data.</text>
</comment>
<evidence type="ECO:0000313" key="5">
    <source>
        <dbReference type="EMBL" id="TQS39617.1"/>
    </source>
</evidence>
<protein>
    <submittedName>
        <fullName evidence="5">Pyrimidine reductase family protein</fullName>
    </submittedName>
</protein>
<proteinExistence type="predicted"/>
<gene>
    <name evidence="5" type="ORF">FL583_39160</name>
</gene>
<dbReference type="Proteomes" id="UP000317982">
    <property type="component" value="Unassembled WGS sequence"/>
</dbReference>
<sequence length="248" mass="25444">MRLLHPSPVLLDDAALAQLYATDRSVPRLRLNFVASADGAVSVDGLSGGLQSPADQQVFKLLRAWCDGLVVAAGTALAEDYGPVTLDAARRSSRVAAGLAPTPTLVVVSGSLSIDPGHASLAKAPVRPIVVTAPDAPADRREALSEVADIVVAGSAGRVDLAAARDALHERGLTQLLCEGGPTLFGTLIADDLVDELCLTVAPLLAGGGPGRISAGPSAPDPRTLALAHVVEDEGVLLLRYCRPSLLH</sequence>
<evidence type="ECO:0000259" key="4">
    <source>
        <dbReference type="Pfam" id="PF01872"/>
    </source>
</evidence>
<reference evidence="5 6" key="1">
    <citation type="submission" date="2019-07" db="EMBL/GenBank/DDBJ databases">
        <title>Cryptosporangium phraense sp. nov., isolated from plant litter.</title>
        <authorList>
            <person name="Suriyachadkun C."/>
        </authorList>
    </citation>
    <scope>NUCLEOTIDE SEQUENCE [LARGE SCALE GENOMIC DNA]</scope>
    <source>
        <strain evidence="5 6">A-T 5661</strain>
    </source>
</reference>